<sequence length="224" mass="24012">MSDVDPASAGDAAADAELVEQGRKLFSGPADFIWAAESTRSLPPMKMLEIAFAGRSNVGKSSLVNALTGRKTLARTSHTPGRTQQLNFFDVNGRFTLVDMPGYGFAAVAKNKVEAWTDLIHDYLRGRSNLARVFVLVDARHGLKDIDNAVMDTLDKSAVSYQVVLTKTDEVKKADLPGRVEATRAALARRPAAYPEIAVTSSRSGAGVPELRAAIAQLLAERGA</sequence>
<accession>A0ABT1LHK1</accession>
<evidence type="ECO:0000313" key="12">
    <source>
        <dbReference type="EMBL" id="MCP8940987.1"/>
    </source>
</evidence>
<comment type="function">
    <text evidence="10">Necessary for normal cell division and for the maintenance of normal septation.</text>
</comment>
<dbReference type="HAMAP" id="MF_00321">
    <property type="entry name" value="GTPase_EngB"/>
    <property type="match status" value="1"/>
</dbReference>
<dbReference type="Pfam" id="PF01926">
    <property type="entry name" value="MMR_HSR1"/>
    <property type="match status" value="1"/>
</dbReference>
<dbReference type="InterPro" id="IPR030393">
    <property type="entry name" value="G_ENGB_dom"/>
</dbReference>
<evidence type="ECO:0000256" key="10">
    <source>
        <dbReference type="HAMAP-Rule" id="MF_00321"/>
    </source>
</evidence>
<comment type="caution">
    <text evidence="12">The sequence shown here is derived from an EMBL/GenBank/DDBJ whole genome shotgun (WGS) entry which is preliminary data.</text>
</comment>
<evidence type="ECO:0000256" key="2">
    <source>
        <dbReference type="ARBA" id="ARBA00009638"/>
    </source>
</evidence>
<keyword evidence="4" id="KW-0479">Metal-binding</keyword>
<keyword evidence="8 10" id="KW-0717">Septation</keyword>
<name>A0ABT1LHK1_9HYPH</name>
<keyword evidence="3 10" id="KW-0132">Cell division</keyword>
<evidence type="ECO:0000256" key="3">
    <source>
        <dbReference type="ARBA" id="ARBA00022618"/>
    </source>
</evidence>
<dbReference type="SUPFAM" id="SSF52540">
    <property type="entry name" value="P-loop containing nucleoside triphosphate hydrolases"/>
    <property type="match status" value="1"/>
</dbReference>
<evidence type="ECO:0000259" key="11">
    <source>
        <dbReference type="PROSITE" id="PS51706"/>
    </source>
</evidence>
<dbReference type="PANTHER" id="PTHR11649:SF13">
    <property type="entry name" value="ENGB-TYPE G DOMAIN-CONTAINING PROTEIN"/>
    <property type="match status" value="1"/>
</dbReference>
<dbReference type="Proteomes" id="UP001205890">
    <property type="component" value="Unassembled WGS sequence"/>
</dbReference>
<evidence type="ECO:0000256" key="1">
    <source>
        <dbReference type="ARBA" id="ARBA00001946"/>
    </source>
</evidence>
<keyword evidence="13" id="KW-1185">Reference proteome</keyword>
<gene>
    <name evidence="12" type="primary">yihA</name>
    <name evidence="10" type="synonym">engB</name>
    <name evidence="12" type="ORF">NK718_20880</name>
</gene>
<evidence type="ECO:0000256" key="4">
    <source>
        <dbReference type="ARBA" id="ARBA00022723"/>
    </source>
</evidence>
<comment type="similarity">
    <text evidence="2 10">Belongs to the TRAFAC class TrmE-Era-EngA-EngB-Septin-like GTPase superfamily. EngB GTPase family.</text>
</comment>
<dbReference type="RefSeq" id="WP_254746353.1">
    <property type="nucleotide sequence ID" value="NZ_JANCLU010000032.1"/>
</dbReference>
<evidence type="ECO:0000313" key="13">
    <source>
        <dbReference type="Proteomes" id="UP001205890"/>
    </source>
</evidence>
<keyword evidence="5 10" id="KW-0547">Nucleotide-binding</keyword>
<dbReference type="InterPro" id="IPR006073">
    <property type="entry name" value="GTP-bd"/>
</dbReference>
<organism evidence="12 13">
    <name type="scientific">Alsobacter ponti</name>
    <dbReference type="NCBI Taxonomy" id="2962936"/>
    <lineage>
        <taxon>Bacteria</taxon>
        <taxon>Pseudomonadati</taxon>
        <taxon>Pseudomonadota</taxon>
        <taxon>Alphaproteobacteria</taxon>
        <taxon>Hyphomicrobiales</taxon>
        <taxon>Alsobacteraceae</taxon>
        <taxon>Alsobacter</taxon>
    </lineage>
</organism>
<comment type="cofactor">
    <cofactor evidence="1">
        <name>Mg(2+)</name>
        <dbReference type="ChEBI" id="CHEBI:18420"/>
    </cofactor>
</comment>
<keyword evidence="6" id="KW-0460">Magnesium</keyword>
<dbReference type="Gene3D" id="3.40.50.300">
    <property type="entry name" value="P-loop containing nucleotide triphosphate hydrolases"/>
    <property type="match status" value="1"/>
</dbReference>
<evidence type="ECO:0000256" key="5">
    <source>
        <dbReference type="ARBA" id="ARBA00022741"/>
    </source>
</evidence>
<evidence type="ECO:0000256" key="9">
    <source>
        <dbReference type="ARBA" id="ARBA00023306"/>
    </source>
</evidence>
<dbReference type="PROSITE" id="PS51706">
    <property type="entry name" value="G_ENGB"/>
    <property type="match status" value="1"/>
</dbReference>
<proteinExistence type="inferred from homology"/>
<evidence type="ECO:0000256" key="7">
    <source>
        <dbReference type="ARBA" id="ARBA00023134"/>
    </source>
</evidence>
<dbReference type="PANTHER" id="PTHR11649">
    <property type="entry name" value="MSS1/TRME-RELATED GTP-BINDING PROTEIN"/>
    <property type="match status" value="1"/>
</dbReference>
<evidence type="ECO:0000256" key="8">
    <source>
        <dbReference type="ARBA" id="ARBA00023210"/>
    </source>
</evidence>
<dbReference type="CDD" id="cd01876">
    <property type="entry name" value="YihA_EngB"/>
    <property type="match status" value="1"/>
</dbReference>
<keyword evidence="7 10" id="KW-0342">GTP-binding</keyword>
<dbReference type="NCBIfam" id="TIGR03598">
    <property type="entry name" value="GTPase_YsxC"/>
    <property type="match status" value="1"/>
</dbReference>
<protein>
    <recommendedName>
        <fullName evidence="10">Probable GTP-binding protein EngB</fullName>
    </recommendedName>
</protein>
<reference evidence="12 13" key="1">
    <citation type="submission" date="2022-07" db="EMBL/GenBank/DDBJ databases">
        <authorList>
            <person name="Li W.-J."/>
            <person name="Deng Q.-Q."/>
        </authorList>
    </citation>
    <scope>NUCLEOTIDE SEQUENCE [LARGE SCALE GENOMIC DNA]</scope>
    <source>
        <strain evidence="12 13">SYSU M60028</strain>
    </source>
</reference>
<dbReference type="EMBL" id="JANCLU010000032">
    <property type="protein sequence ID" value="MCP8940987.1"/>
    <property type="molecule type" value="Genomic_DNA"/>
</dbReference>
<keyword evidence="9 10" id="KW-0131">Cell cycle</keyword>
<feature type="domain" description="EngB-type G" evidence="11">
    <location>
        <begin position="46"/>
        <end position="221"/>
    </location>
</feature>
<evidence type="ECO:0000256" key="6">
    <source>
        <dbReference type="ARBA" id="ARBA00022842"/>
    </source>
</evidence>
<dbReference type="InterPro" id="IPR027417">
    <property type="entry name" value="P-loop_NTPase"/>
</dbReference>
<dbReference type="InterPro" id="IPR019987">
    <property type="entry name" value="GTP-bd_ribosome_bio_YsxC"/>
</dbReference>